<evidence type="ECO:0000256" key="2">
    <source>
        <dbReference type="SAM" id="SignalP"/>
    </source>
</evidence>
<dbReference type="InterPro" id="IPR036366">
    <property type="entry name" value="PGBDSf"/>
</dbReference>
<dbReference type="Gene3D" id="1.10.101.10">
    <property type="entry name" value="PGBD-like superfamily/PGBD"/>
    <property type="match status" value="3"/>
</dbReference>
<feature type="chain" id="PRO_5019479187" evidence="2">
    <location>
        <begin position="23"/>
        <end position="344"/>
    </location>
</feature>
<dbReference type="AlphaFoldDB" id="A0A444MG18"/>
<evidence type="ECO:0000256" key="1">
    <source>
        <dbReference type="SAM" id="MobiDB-lite"/>
    </source>
</evidence>
<dbReference type="Proteomes" id="UP000287168">
    <property type="component" value="Unassembled WGS sequence"/>
</dbReference>
<comment type="caution">
    <text evidence="4">The sequence shown here is derived from an EMBL/GenBank/DDBJ whole genome shotgun (WGS) entry which is preliminary data.</text>
</comment>
<gene>
    <name evidence="4" type="ORF">EP867_01370</name>
</gene>
<dbReference type="InterPro" id="IPR002477">
    <property type="entry name" value="Peptidoglycan-bd-like"/>
</dbReference>
<dbReference type="OrthoDB" id="8092964at2"/>
<dbReference type="Pfam" id="PF01471">
    <property type="entry name" value="PG_binding_1"/>
    <property type="match status" value="3"/>
</dbReference>
<accession>A0A444MG18</accession>
<keyword evidence="2" id="KW-0732">Signal</keyword>
<proteinExistence type="predicted"/>
<organism evidence="4 5">
    <name type="scientific">Falsigemmobacter intermedius</name>
    <dbReference type="NCBI Taxonomy" id="1553448"/>
    <lineage>
        <taxon>Bacteria</taxon>
        <taxon>Pseudomonadati</taxon>
        <taxon>Pseudomonadota</taxon>
        <taxon>Alphaproteobacteria</taxon>
        <taxon>Rhodobacterales</taxon>
        <taxon>Paracoccaceae</taxon>
        <taxon>Falsigemmobacter</taxon>
    </lineage>
</organism>
<evidence type="ECO:0000313" key="5">
    <source>
        <dbReference type="Proteomes" id="UP000287168"/>
    </source>
</evidence>
<feature type="domain" description="Peptidoglycan binding-like" evidence="3">
    <location>
        <begin position="110"/>
        <end position="158"/>
    </location>
</feature>
<name>A0A444MG18_9RHOB</name>
<sequence length="344" mass="36739">MKKVTLPLLILAGLSAPMGAAAQDGIGGVARAMITQELDRNAFVQAQGRNSIAAYENYLSSFPQGAFRQDAIAAINALRPGSVQPLPPQPVPSVNAAASAEAALGLSAARRVEVQQQLTALGFNTYGADGAWGNNTRSAIRSWQRANRFAETGYVSAQDLALIASQYRDLGRAPVTPPPSVTTPAAQEAALGLTRSQRLEIQQQLTALGHDTRGADGAWGNNTRIAIRSWQRANRLSETGYVTAQDVALLSRQYGDLRRPGATPPPVTSGADEAAERALGLSVSERREVQLRLTLLGHDTQSTAGTFDRRTRQALRAWQRSQGSTESGYLNSDQLRALQRQTGG</sequence>
<dbReference type="EMBL" id="SBLC01000002">
    <property type="protein sequence ID" value="RWY44624.1"/>
    <property type="molecule type" value="Genomic_DNA"/>
</dbReference>
<protein>
    <submittedName>
        <fullName evidence="4">Peptidoglycan-binding protein</fullName>
    </submittedName>
</protein>
<reference evidence="4 5" key="1">
    <citation type="journal article" date="2015" name="Int. J. Syst. Evol. Microbiol.">
        <title>Gemmobacter intermedius sp. nov., isolated from a white stork (Ciconia ciconia).</title>
        <authorList>
            <person name="Kampfer P."/>
            <person name="Jerzak L."/>
            <person name="Wilharm G."/>
            <person name="Golke J."/>
            <person name="Busse H.J."/>
            <person name="Glaeser S.P."/>
        </authorList>
    </citation>
    <scope>NUCLEOTIDE SEQUENCE [LARGE SCALE GENOMIC DNA]</scope>
    <source>
        <strain evidence="4 5">119/4</strain>
    </source>
</reference>
<evidence type="ECO:0000259" key="3">
    <source>
        <dbReference type="Pfam" id="PF01471"/>
    </source>
</evidence>
<dbReference type="InterPro" id="IPR036365">
    <property type="entry name" value="PGBD-like_sf"/>
</dbReference>
<keyword evidence="5" id="KW-1185">Reference proteome</keyword>
<feature type="signal peptide" evidence="2">
    <location>
        <begin position="1"/>
        <end position="22"/>
    </location>
</feature>
<feature type="region of interest" description="Disordered" evidence="1">
    <location>
        <begin position="320"/>
        <end position="344"/>
    </location>
</feature>
<dbReference type="SUPFAM" id="SSF47090">
    <property type="entry name" value="PGBD-like"/>
    <property type="match status" value="3"/>
</dbReference>
<evidence type="ECO:0000313" key="4">
    <source>
        <dbReference type="EMBL" id="RWY44624.1"/>
    </source>
</evidence>
<dbReference type="RefSeq" id="WP_128486424.1">
    <property type="nucleotide sequence ID" value="NZ_JBHLXB010000026.1"/>
</dbReference>
<feature type="domain" description="Peptidoglycan binding-like" evidence="3">
    <location>
        <begin position="284"/>
        <end position="338"/>
    </location>
</feature>
<feature type="domain" description="Peptidoglycan binding-like" evidence="3">
    <location>
        <begin position="195"/>
        <end position="245"/>
    </location>
</feature>